<proteinExistence type="predicted"/>
<reference evidence="2 3" key="1">
    <citation type="journal article" date="2005" name="DNA Res.">
        <title>Complete genome sequence of the facultative anaerobic magnetotactic bacterium Magnetospirillum sp. strain AMB-1.</title>
        <authorList>
            <person name="Matsunaga T."/>
            <person name="Okamura Y."/>
            <person name="Fukuda Y."/>
            <person name="Wahyudi A.T."/>
            <person name="Murase Y."/>
            <person name="Takeyama H."/>
        </authorList>
    </citation>
    <scope>NUCLEOTIDE SEQUENCE [LARGE SCALE GENOMIC DNA]</scope>
    <source>
        <strain evidence="3">ATCC 700264 / AMB-1</strain>
    </source>
</reference>
<sequence>MRPLPDQPLISVLIDTYYRPAMLRHAVEAIRGQTYADLDIVLIDNGSTPETKAVLAELEAADSRIRLVRFTENQFSWDDPHVIVRECYNAGLAAAKGDLVFHQADDDWLAPDFFERMVALFRENPACTTAIGVSVGVRPDGSEVSAAAANQRPRFMPGHEMALAVIDGKPVFGSPGFCFVMRRDVLEAAGGFHDSFEQHMLYGIVAFGVTGFDSEARMYWGYHEGQLNKALRDRGWVSLGYTRSLLDGFGLERRWAEAFGPAAARTVAEFIERQAYQSAAEIFAGCLAELRPAAIWRSFRAAAPHLGFWKALPAELWEQKRLFAANLLKLVGLKPLLNRLRGRGV</sequence>
<gene>
    <name evidence="2" type="ordered locus">amb0057</name>
</gene>
<dbReference type="Pfam" id="PF00535">
    <property type="entry name" value="Glycos_transf_2"/>
    <property type="match status" value="1"/>
</dbReference>
<dbReference type="CDD" id="cd00761">
    <property type="entry name" value="Glyco_tranf_GTA_type"/>
    <property type="match status" value="1"/>
</dbReference>
<dbReference type="InterPro" id="IPR001173">
    <property type="entry name" value="Glyco_trans_2-like"/>
</dbReference>
<dbReference type="RefSeq" id="WP_011382504.1">
    <property type="nucleotide sequence ID" value="NC_007626.1"/>
</dbReference>
<dbReference type="GO" id="GO:0016740">
    <property type="term" value="F:transferase activity"/>
    <property type="evidence" value="ECO:0007669"/>
    <property type="project" value="UniProtKB-KW"/>
</dbReference>
<dbReference type="Proteomes" id="UP000007058">
    <property type="component" value="Chromosome"/>
</dbReference>
<dbReference type="CAZy" id="GT2">
    <property type="family name" value="Glycosyltransferase Family 2"/>
</dbReference>
<dbReference type="PANTHER" id="PTHR43685">
    <property type="entry name" value="GLYCOSYLTRANSFERASE"/>
    <property type="match status" value="1"/>
</dbReference>
<dbReference type="HOGENOM" id="CLU_803637_0_0_5"/>
<organism evidence="2 3">
    <name type="scientific">Paramagnetospirillum magneticum (strain ATCC 700264 / AMB-1)</name>
    <name type="common">Magnetospirillum magneticum</name>
    <dbReference type="NCBI Taxonomy" id="342108"/>
    <lineage>
        <taxon>Bacteria</taxon>
        <taxon>Pseudomonadati</taxon>
        <taxon>Pseudomonadota</taxon>
        <taxon>Alphaproteobacteria</taxon>
        <taxon>Rhodospirillales</taxon>
        <taxon>Magnetospirillaceae</taxon>
        <taxon>Paramagnetospirillum</taxon>
    </lineage>
</organism>
<accession>Q2WBB4</accession>
<dbReference type="PANTHER" id="PTHR43685:SF2">
    <property type="entry name" value="GLYCOSYLTRANSFERASE 2-LIKE DOMAIN-CONTAINING PROTEIN"/>
    <property type="match status" value="1"/>
</dbReference>
<dbReference type="OrthoDB" id="9794124at2"/>
<evidence type="ECO:0000313" key="3">
    <source>
        <dbReference type="Proteomes" id="UP000007058"/>
    </source>
</evidence>
<dbReference type="AlphaFoldDB" id="Q2WBB4"/>
<dbReference type="Gene3D" id="3.90.550.10">
    <property type="entry name" value="Spore Coat Polysaccharide Biosynthesis Protein SpsA, Chain A"/>
    <property type="match status" value="1"/>
</dbReference>
<name>Q2WBB4_PARM1</name>
<dbReference type="SUPFAM" id="SSF53448">
    <property type="entry name" value="Nucleotide-diphospho-sugar transferases"/>
    <property type="match status" value="1"/>
</dbReference>
<dbReference type="InterPro" id="IPR050834">
    <property type="entry name" value="Glycosyltransf_2"/>
</dbReference>
<feature type="domain" description="Glycosyltransferase 2-like" evidence="1">
    <location>
        <begin position="11"/>
        <end position="187"/>
    </location>
</feature>
<dbReference type="EMBL" id="AP007255">
    <property type="protein sequence ID" value="BAE48861.1"/>
    <property type="molecule type" value="Genomic_DNA"/>
</dbReference>
<dbReference type="KEGG" id="mag:amb0057"/>
<dbReference type="STRING" id="342108.amb0057"/>
<evidence type="ECO:0000259" key="1">
    <source>
        <dbReference type="Pfam" id="PF00535"/>
    </source>
</evidence>
<keyword evidence="3" id="KW-1185">Reference proteome</keyword>
<evidence type="ECO:0000313" key="2">
    <source>
        <dbReference type="EMBL" id="BAE48861.1"/>
    </source>
</evidence>
<dbReference type="InterPro" id="IPR029044">
    <property type="entry name" value="Nucleotide-diphossugar_trans"/>
</dbReference>
<protein>
    <submittedName>
        <fullName evidence="2">Glycosyltransferase</fullName>
    </submittedName>
</protein>